<keyword evidence="1" id="KW-0812">Transmembrane</keyword>
<comment type="caution">
    <text evidence="2">The sequence shown here is derived from an EMBL/GenBank/DDBJ whole genome shotgun (WGS) entry which is preliminary data.</text>
</comment>
<protein>
    <submittedName>
        <fullName evidence="2">Uncharacterized protein</fullName>
    </submittedName>
</protein>
<proteinExistence type="predicted"/>
<dbReference type="AlphaFoldDB" id="A0AAD4Q8G3"/>
<evidence type="ECO:0000313" key="3">
    <source>
        <dbReference type="Proteomes" id="UP001201163"/>
    </source>
</evidence>
<gene>
    <name evidence="2" type="ORF">EDB92DRAFT_1857794</name>
</gene>
<evidence type="ECO:0000313" key="2">
    <source>
        <dbReference type="EMBL" id="KAH8992406.1"/>
    </source>
</evidence>
<evidence type="ECO:0000256" key="1">
    <source>
        <dbReference type="SAM" id="Phobius"/>
    </source>
</evidence>
<sequence length="79" mass="8501">MARRAAPPHSGPAYYTPAQLTRSGAPLVDPSESAWSRFVRTQIFAPDKLPGNINIVAGVGLFVGGILVVRRWGELFVPV</sequence>
<keyword evidence="1" id="KW-0472">Membrane</keyword>
<accession>A0AAD4Q8G3</accession>
<dbReference type="Proteomes" id="UP001201163">
    <property type="component" value="Unassembled WGS sequence"/>
</dbReference>
<organism evidence="2 3">
    <name type="scientific">Lactarius akahatsu</name>
    <dbReference type="NCBI Taxonomy" id="416441"/>
    <lineage>
        <taxon>Eukaryota</taxon>
        <taxon>Fungi</taxon>
        <taxon>Dikarya</taxon>
        <taxon>Basidiomycota</taxon>
        <taxon>Agaricomycotina</taxon>
        <taxon>Agaricomycetes</taxon>
        <taxon>Russulales</taxon>
        <taxon>Russulaceae</taxon>
        <taxon>Lactarius</taxon>
    </lineage>
</organism>
<dbReference type="EMBL" id="JAKELL010000022">
    <property type="protein sequence ID" value="KAH8992406.1"/>
    <property type="molecule type" value="Genomic_DNA"/>
</dbReference>
<name>A0AAD4Q8G3_9AGAM</name>
<reference evidence="2" key="1">
    <citation type="submission" date="2022-01" db="EMBL/GenBank/DDBJ databases">
        <title>Comparative genomics reveals a dynamic genome evolution in the ectomycorrhizal milk-cap (Lactarius) mushrooms.</title>
        <authorList>
            <consortium name="DOE Joint Genome Institute"/>
            <person name="Lebreton A."/>
            <person name="Tang N."/>
            <person name="Kuo A."/>
            <person name="LaButti K."/>
            <person name="Drula E."/>
            <person name="Barry K."/>
            <person name="Clum A."/>
            <person name="Lipzen A."/>
            <person name="Mousain D."/>
            <person name="Ng V."/>
            <person name="Wang R."/>
            <person name="Wang X."/>
            <person name="Dai Y."/>
            <person name="Henrissat B."/>
            <person name="Grigoriev I.V."/>
            <person name="Guerin-Laguette A."/>
            <person name="Yu F."/>
            <person name="Martin F.M."/>
        </authorList>
    </citation>
    <scope>NUCLEOTIDE SEQUENCE</scope>
    <source>
        <strain evidence="2">QP</strain>
    </source>
</reference>
<keyword evidence="1" id="KW-1133">Transmembrane helix</keyword>
<feature type="transmembrane region" description="Helical" evidence="1">
    <location>
        <begin position="53"/>
        <end position="73"/>
    </location>
</feature>
<keyword evidence="3" id="KW-1185">Reference proteome</keyword>